<evidence type="ECO:0000313" key="1">
    <source>
        <dbReference type="EMBL" id="KAA1160958.1"/>
    </source>
</evidence>
<dbReference type="AlphaFoldDB" id="A0AB73BHL7"/>
<dbReference type="EMBL" id="SEUK01000047">
    <property type="protein sequence ID" value="KAA1160958.1"/>
    <property type="molecule type" value="Genomic_DNA"/>
</dbReference>
<proteinExistence type="predicted"/>
<evidence type="ECO:0008006" key="3">
    <source>
        <dbReference type="Google" id="ProtNLM"/>
    </source>
</evidence>
<name>A0AB73BHL7_9GAMM</name>
<evidence type="ECO:0000313" key="2">
    <source>
        <dbReference type="Proteomes" id="UP000324162"/>
    </source>
</evidence>
<reference evidence="1 2" key="1">
    <citation type="submission" date="2019-01" db="EMBL/GenBank/DDBJ databases">
        <title>Genome sequences of marine Pseudoalteromonas species.</title>
        <authorList>
            <person name="Boraston A.B."/>
            <person name="Hehemann J.-H."/>
            <person name="Vickers C.J."/>
            <person name="Salama-Alber O."/>
            <person name="Abe K."/>
            <person name="Hettle A.J."/>
        </authorList>
    </citation>
    <scope>NUCLEOTIDE SEQUENCE [LARGE SCALE GENOMIC DNA]</scope>
    <source>
        <strain evidence="1 2">PS42</strain>
    </source>
</reference>
<sequence>MNEKYIDLADKVRSSLFEINTRLRLIMDESRGYDLDKCELDALLMRIHSDLKELYLSAA</sequence>
<dbReference type="Proteomes" id="UP000324162">
    <property type="component" value="Unassembled WGS sequence"/>
</dbReference>
<organism evidence="1 2">
    <name type="scientific">Pseudoalteromonas fuliginea</name>
    <dbReference type="NCBI Taxonomy" id="1872678"/>
    <lineage>
        <taxon>Bacteria</taxon>
        <taxon>Pseudomonadati</taxon>
        <taxon>Pseudomonadota</taxon>
        <taxon>Gammaproteobacteria</taxon>
        <taxon>Alteromonadales</taxon>
        <taxon>Pseudoalteromonadaceae</taxon>
        <taxon>Pseudoalteromonas</taxon>
    </lineage>
</organism>
<protein>
    <recommendedName>
        <fullName evidence="3">Spo0E family sporulation regulatory protein-aspartic acid phosphatase</fullName>
    </recommendedName>
</protein>
<comment type="caution">
    <text evidence="1">The sequence shown here is derived from an EMBL/GenBank/DDBJ whole genome shotgun (WGS) entry which is preliminary data.</text>
</comment>
<gene>
    <name evidence="1" type="ORF">EU508_08040</name>
</gene>
<accession>A0AB73BHL7</accession>
<dbReference type="RefSeq" id="WP_149614040.1">
    <property type="nucleotide sequence ID" value="NZ_SEUK01000047.1"/>
</dbReference>